<name>A0A6C0CJC2_9ZZZZ</name>
<reference evidence="1" key="1">
    <citation type="journal article" date="2020" name="Nature">
        <title>Giant virus diversity and host interactions through global metagenomics.</title>
        <authorList>
            <person name="Schulz F."/>
            <person name="Roux S."/>
            <person name="Paez-Espino D."/>
            <person name="Jungbluth S."/>
            <person name="Walsh D.A."/>
            <person name="Denef V.J."/>
            <person name="McMahon K.D."/>
            <person name="Konstantinidis K.T."/>
            <person name="Eloe-Fadrosh E.A."/>
            <person name="Kyrpides N.C."/>
            <person name="Woyke T."/>
        </authorList>
    </citation>
    <scope>NUCLEOTIDE SEQUENCE</scope>
    <source>
        <strain evidence="1">GVMAG-M-3300021185-45</strain>
    </source>
</reference>
<sequence length="33" mass="3834">MCGIIISDLVIPEDYKFIKNRGPDYTNKVTYNI</sequence>
<proteinExistence type="predicted"/>
<organism evidence="1">
    <name type="scientific">viral metagenome</name>
    <dbReference type="NCBI Taxonomy" id="1070528"/>
    <lineage>
        <taxon>unclassified sequences</taxon>
        <taxon>metagenomes</taxon>
        <taxon>organismal metagenomes</taxon>
    </lineage>
</organism>
<accession>A0A6C0CJC2</accession>
<evidence type="ECO:0000313" key="1">
    <source>
        <dbReference type="EMBL" id="QHT04252.1"/>
    </source>
</evidence>
<protein>
    <submittedName>
        <fullName evidence="1">Uncharacterized protein</fullName>
    </submittedName>
</protein>
<dbReference type="EMBL" id="MN739425">
    <property type="protein sequence ID" value="QHT04252.1"/>
    <property type="molecule type" value="Genomic_DNA"/>
</dbReference>
<dbReference type="AlphaFoldDB" id="A0A6C0CJC2"/>